<name>A0ABV6ISB1_9PROT</name>
<gene>
    <name evidence="5" type="ORF">ACFFIC_08605</name>
</gene>
<dbReference type="Pfam" id="PF01019">
    <property type="entry name" value="G_glu_transpept"/>
    <property type="match status" value="1"/>
</dbReference>
<dbReference type="PANTHER" id="PTHR43199">
    <property type="entry name" value="GLUTATHIONE HYDROLASE"/>
    <property type="match status" value="1"/>
</dbReference>
<keyword evidence="6" id="KW-1185">Reference proteome</keyword>
<dbReference type="InterPro" id="IPR043137">
    <property type="entry name" value="GGT_ssub_C"/>
</dbReference>
<dbReference type="EC" id="2.3.2.2" evidence="5"/>
<evidence type="ECO:0000313" key="5">
    <source>
        <dbReference type="EMBL" id="MFC0385615.1"/>
    </source>
</evidence>
<dbReference type="EMBL" id="JBHLVZ010000010">
    <property type="protein sequence ID" value="MFC0385615.1"/>
    <property type="molecule type" value="Genomic_DNA"/>
</dbReference>
<evidence type="ECO:0000256" key="2">
    <source>
        <dbReference type="ARBA" id="ARBA00022679"/>
    </source>
</evidence>
<dbReference type="GO" id="GO:0103068">
    <property type="term" value="F:leukotriene C4 gamma-glutamyl transferase activity"/>
    <property type="evidence" value="ECO:0007669"/>
    <property type="project" value="UniProtKB-EC"/>
</dbReference>
<dbReference type="InterPro" id="IPR029055">
    <property type="entry name" value="Ntn_hydrolases_N"/>
</dbReference>
<dbReference type="PANTHER" id="PTHR43199:SF1">
    <property type="entry name" value="GLUTATHIONE HYDROLASE PROENZYME"/>
    <property type="match status" value="1"/>
</dbReference>
<evidence type="ECO:0000256" key="4">
    <source>
        <dbReference type="ARBA" id="ARBA00023145"/>
    </source>
</evidence>
<proteinExistence type="inferred from homology"/>
<protein>
    <submittedName>
        <fullName evidence="5">Gamma-glutamyltransferase</fullName>
        <ecNumber evidence="5">2.3.2.2</ecNumber>
    </submittedName>
</protein>
<keyword evidence="5" id="KW-0012">Acyltransferase</keyword>
<evidence type="ECO:0000256" key="1">
    <source>
        <dbReference type="ARBA" id="ARBA00009381"/>
    </source>
</evidence>
<reference evidence="5 6" key="1">
    <citation type="submission" date="2024-09" db="EMBL/GenBank/DDBJ databases">
        <authorList>
            <person name="Sun Q."/>
            <person name="Mori K."/>
        </authorList>
    </citation>
    <scope>NUCLEOTIDE SEQUENCE [LARGE SCALE GENOMIC DNA]</scope>
    <source>
        <strain evidence="5 6">CCM 7468</strain>
    </source>
</reference>
<dbReference type="Gene3D" id="3.60.20.40">
    <property type="match status" value="1"/>
</dbReference>
<keyword evidence="3" id="KW-0378">Hydrolase</keyword>
<accession>A0ABV6ISB1</accession>
<dbReference type="RefSeq" id="WP_377049763.1">
    <property type="nucleotide sequence ID" value="NZ_JBHLVZ010000010.1"/>
</dbReference>
<keyword evidence="2 5" id="KW-0808">Transferase</keyword>
<evidence type="ECO:0000256" key="3">
    <source>
        <dbReference type="ARBA" id="ARBA00022801"/>
    </source>
</evidence>
<evidence type="ECO:0000313" key="6">
    <source>
        <dbReference type="Proteomes" id="UP001589789"/>
    </source>
</evidence>
<dbReference type="PRINTS" id="PR01210">
    <property type="entry name" value="GGTRANSPTASE"/>
</dbReference>
<dbReference type="SUPFAM" id="SSF56235">
    <property type="entry name" value="N-terminal nucleophile aminohydrolases (Ntn hydrolases)"/>
    <property type="match status" value="1"/>
</dbReference>
<comment type="similarity">
    <text evidence="1">Belongs to the gamma-glutamyltransferase family.</text>
</comment>
<keyword evidence="4" id="KW-0865">Zymogen</keyword>
<dbReference type="InterPro" id="IPR051792">
    <property type="entry name" value="GGT_bact"/>
</dbReference>
<sequence>MTCTAGTVRDHMAGKSRFRTGAPLRNAAGVVALAALLAGCSTVDRVSNAITGGPSAQPGQQGYVRGFLGNVAAEEPRAALVARDVLSAGGSAADAAAAAGFALSVTLPSRAGLGGGGACLGYDPRRNEVEAFLFQPGERSAVPRGADRPAAVPLMARGLFALHARQGRLPFESTIAPAEQLARFGTPVSRALAADLAAVSGPLLADPVSRAAFTGQGGAAIGEGDPFRQPDLATTLGQLRTAGVGDFHQGGLARRVAEGSAAAGGFLTVPELRAAIPQAVPAQQERLRDDTLAVLPASVDGGATMAAFRAAAAGQPLPLAGGNPGASTALVVQDRDGGAVACAFTLNNLFGTGRMVPGMGFLLAAAPNLGSVQAPPLGAILLANLSVKAMRYAGAGSGQGAAPAAAGGPAGLHLARRASLAQAVAAIPEPGRGVAVTCQGTVTAAGCSAVADPRGLGLATGND</sequence>
<organism evidence="5 6">
    <name type="scientific">Muricoccus vinaceus</name>
    <dbReference type="NCBI Taxonomy" id="424704"/>
    <lineage>
        <taxon>Bacteria</taxon>
        <taxon>Pseudomonadati</taxon>
        <taxon>Pseudomonadota</taxon>
        <taxon>Alphaproteobacteria</taxon>
        <taxon>Acetobacterales</taxon>
        <taxon>Roseomonadaceae</taxon>
        <taxon>Muricoccus</taxon>
    </lineage>
</organism>
<comment type="caution">
    <text evidence="5">The sequence shown here is derived from an EMBL/GenBank/DDBJ whole genome shotgun (WGS) entry which is preliminary data.</text>
</comment>
<dbReference type="Proteomes" id="UP001589789">
    <property type="component" value="Unassembled WGS sequence"/>
</dbReference>